<dbReference type="GO" id="GO:0006508">
    <property type="term" value="P:proteolysis"/>
    <property type="evidence" value="ECO:0007669"/>
    <property type="project" value="InterPro"/>
</dbReference>
<dbReference type="SUPFAM" id="SSF54001">
    <property type="entry name" value="Cysteine proteinases"/>
    <property type="match status" value="1"/>
</dbReference>
<gene>
    <name evidence="2" type="ORF">CEPIT_LOCUS23789</name>
</gene>
<reference evidence="2" key="1">
    <citation type="submission" date="2022-07" db="EMBL/GenBank/DDBJ databases">
        <authorList>
            <person name="Macas J."/>
            <person name="Novak P."/>
            <person name="Neumann P."/>
        </authorList>
    </citation>
    <scope>NUCLEOTIDE SEQUENCE</scope>
</reference>
<accession>A0AAV0EFH9</accession>
<feature type="domain" description="Peptidase C1A papain C-terminal" evidence="1">
    <location>
        <begin position="8"/>
        <end position="255"/>
    </location>
</feature>
<dbReference type="SMART" id="SM00645">
    <property type="entry name" value="Pept_C1"/>
    <property type="match status" value="1"/>
</dbReference>
<dbReference type="Pfam" id="PF00112">
    <property type="entry name" value="Peptidase_C1"/>
    <property type="match status" value="1"/>
</dbReference>
<dbReference type="InterPro" id="IPR000668">
    <property type="entry name" value="Peptidase_C1A_C"/>
</dbReference>
<dbReference type="EMBL" id="CAMAPF010000921">
    <property type="protein sequence ID" value="CAH9121565.1"/>
    <property type="molecule type" value="Genomic_DNA"/>
</dbReference>
<dbReference type="Gene3D" id="3.90.70.10">
    <property type="entry name" value="Cysteine proteinases"/>
    <property type="match status" value="1"/>
</dbReference>
<name>A0AAV0EFH9_9ASTE</name>
<evidence type="ECO:0000313" key="3">
    <source>
        <dbReference type="Proteomes" id="UP001152523"/>
    </source>
</evidence>
<evidence type="ECO:0000259" key="1">
    <source>
        <dbReference type="SMART" id="SM00645"/>
    </source>
</evidence>
<dbReference type="GO" id="GO:0008234">
    <property type="term" value="F:cysteine-type peptidase activity"/>
    <property type="evidence" value="ECO:0007669"/>
    <property type="project" value="InterPro"/>
</dbReference>
<dbReference type="AlphaFoldDB" id="A0AAV0EFH9"/>
<dbReference type="InterPro" id="IPR038765">
    <property type="entry name" value="Papain-like_cys_pep_sf"/>
</dbReference>
<dbReference type="Proteomes" id="UP001152523">
    <property type="component" value="Unassembled WGS sequence"/>
</dbReference>
<organism evidence="2 3">
    <name type="scientific">Cuscuta epithymum</name>
    <dbReference type="NCBI Taxonomy" id="186058"/>
    <lineage>
        <taxon>Eukaryota</taxon>
        <taxon>Viridiplantae</taxon>
        <taxon>Streptophyta</taxon>
        <taxon>Embryophyta</taxon>
        <taxon>Tracheophyta</taxon>
        <taxon>Spermatophyta</taxon>
        <taxon>Magnoliopsida</taxon>
        <taxon>eudicotyledons</taxon>
        <taxon>Gunneridae</taxon>
        <taxon>Pentapetalae</taxon>
        <taxon>asterids</taxon>
        <taxon>lamiids</taxon>
        <taxon>Solanales</taxon>
        <taxon>Convolvulaceae</taxon>
        <taxon>Cuscuteae</taxon>
        <taxon>Cuscuta</taxon>
        <taxon>Cuscuta subgen. Cuscuta</taxon>
    </lineage>
</organism>
<protein>
    <recommendedName>
        <fullName evidence="1">Peptidase C1A papain C-terminal domain-containing protein</fullName>
    </recommendedName>
</protein>
<evidence type="ECO:0000313" key="2">
    <source>
        <dbReference type="EMBL" id="CAH9121565.1"/>
    </source>
</evidence>
<keyword evidence="3" id="KW-1185">Reference proteome</keyword>
<comment type="caution">
    <text evidence="2">The sequence shown here is derived from an EMBL/GenBank/DDBJ whole genome shotgun (WGS) entry which is preliminary data.</text>
</comment>
<sequence>MECRRRINNETFSYRNTTNYLSQAKDQGLYPTCYLHALLSLLECKLRMKQACLVKRRAIGNLSVEHVLDGLKKEEIMDGAHPLYSKRVETFLKDHGVAFEKNYCKGKKGTANCYKIKRFIKFETGLKKSKVKLVTAVGPKVMRRDSTSSRSYIEKLKKELRTNGPLIVSFKLRTGFTELSKNSFLTAEAPYTQVPVPKEGKDEDVSYKNEWHACVLVGFQFINGVDCFEILNSWGTSWSDKGYGFIMASDVERAYSWEALEKLSS</sequence>
<proteinExistence type="predicted"/>